<proteinExistence type="inferred from homology"/>
<keyword evidence="4" id="KW-1185">Reference proteome</keyword>
<dbReference type="InterPro" id="IPR005545">
    <property type="entry name" value="YCII"/>
</dbReference>
<dbReference type="InterPro" id="IPR011008">
    <property type="entry name" value="Dimeric_a/b-barrel"/>
</dbReference>
<dbReference type="Pfam" id="PF03795">
    <property type="entry name" value="YCII"/>
    <property type="match status" value="1"/>
</dbReference>
<sequence>MFVLELTYTAPMERVDAALREHVEWLNEQYATGHFIAAGRKVPRDGGVILTAGMDRAAVERLVAEDPFSIADVCTYRITEFVATTTAPALEQYREQLPS</sequence>
<accession>A0ABW7R814</accession>
<comment type="similarity">
    <text evidence="1">Belongs to the YciI family.</text>
</comment>
<dbReference type="Gene3D" id="3.30.70.1060">
    <property type="entry name" value="Dimeric alpha+beta barrel"/>
    <property type="match status" value="1"/>
</dbReference>
<dbReference type="EMBL" id="JBIRGH010000002">
    <property type="protein sequence ID" value="MFH8583603.1"/>
    <property type="molecule type" value="Genomic_DNA"/>
</dbReference>
<evidence type="ECO:0000313" key="4">
    <source>
        <dbReference type="Proteomes" id="UP001610990"/>
    </source>
</evidence>
<dbReference type="PANTHER" id="PTHR37828:SF1">
    <property type="entry name" value="YCII-RELATED DOMAIN-CONTAINING PROTEIN"/>
    <property type="match status" value="1"/>
</dbReference>
<evidence type="ECO:0000256" key="1">
    <source>
        <dbReference type="ARBA" id="ARBA00007689"/>
    </source>
</evidence>
<reference evidence="3 4" key="1">
    <citation type="submission" date="2024-10" db="EMBL/GenBank/DDBJ databases">
        <title>The Natural Products Discovery Center: Release of the First 8490 Sequenced Strains for Exploring Actinobacteria Biosynthetic Diversity.</title>
        <authorList>
            <person name="Kalkreuter E."/>
            <person name="Kautsar S.A."/>
            <person name="Yang D."/>
            <person name="Bader C.D."/>
            <person name="Teijaro C.N."/>
            <person name="Fluegel L."/>
            <person name="Davis C.M."/>
            <person name="Simpson J.R."/>
            <person name="Lauterbach L."/>
            <person name="Steele A.D."/>
            <person name="Gui C."/>
            <person name="Meng S."/>
            <person name="Li G."/>
            <person name="Viehrig K."/>
            <person name="Ye F."/>
            <person name="Su P."/>
            <person name="Kiefer A.F."/>
            <person name="Nichols A."/>
            <person name="Cepeda A.J."/>
            <person name="Yan W."/>
            <person name="Fan B."/>
            <person name="Jiang Y."/>
            <person name="Adhikari A."/>
            <person name="Zheng C.-J."/>
            <person name="Schuster L."/>
            <person name="Cowan T.M."/>
            <person name="Smanski M.J."/>
            <person name="Chevrette M.G."/>
            <person name="De Carvalho L.P.S."/>
            <person name="Shen B."/>
        </authorList>
    </citation>
    <scope>NUCLEOTIDE SEQUENCE [LARGE SCALE GENOMIC DNA]</scope>
    <source>
        <strain evidence="3 4">NPDC018013</strain>
    </source>
</reference>
<dbReference type="SUPFAM" id="SSF54909">
    <property type="entry name" value="Dimeric alpha+beta barrel"/>
    <property type="match status" value="1"/>
</dbReference>
<dbReference type="RefSeq" id="WP_397671191.1">
    <property type="nucleotide sequence ID" value="NZ_JBIRGH010000002.1"/>
</dbReference>
<evidence type="ECO:0000313" key="3">
    <source>
        <dbReference type="EMBL" id="MFH8583603.1"/>
    </source>
</evidence>
<gene>
    <name evidence="3" type="ORF">ACH4GP_04285</name>
</gene>
<dbReference type="Proteomes" id="UP001610990">
    <property type="component" value="Unassembled WGS sequence"/>
</dbReference>
<organism evidence="3 4">
    <name type="scientific">Streptomyces celluloflavus</name>
    <dbReference type="NCBI Taxonomy" id="58344"/>
    <lineage>
        <taxon>Bacteria</taxon>
        <taxon>Bacillati</taxon>
        <taxon>Actinomycetota</taxon>
        <taxon>Actinomycetes</taxon>
        <taxon>Kitasatosporales</taxon>
        <taxon>Streptomycetaceae</taxon>
        <taxon>Streptomyces</taxon>
    </lineage>
</organism>
<dbReference type="PANTHER" id="PTHR37828">
    <property type="entry name" value="GSR2449 PROTEIN"/>
    <property type="match status" value="1"/>
</dbReference>
<evidence type="ECO:0000259" key="2">
    <source>
        <dbReference type="Pfam" id="PF03795"/>
    </source>
</evidence>
<name>A0ABW7R814_9ACTN</name>
<feature type="domain" description="YCII-related" evidence="2">
    <location>
        <begin position="1"/>
        <end position="81"/>
    </location>
</feature>
<protein>
    <submittedName>
        <fullName evidence="3">YciI family protein</fullName>
    </submittedName>
</protein>
<comment type="caution">
    <text evidence="3">The sequence shown here is derived from an EMBL/GenBank/DDBJ whole genome shotgun (WGS) entry which is preliminary data.</text>
</comment>